<evidence type="ECO:0000259" key="7">
    <source>
        <dbReference type="PROSITE" id="PS51918"/>
    </source>
</evidence>
<dbReference type="Gene3D" id="3.20.20.70">
    <property type="entry name" value="Aldolase class I"/>
    <property type="match status" value="1"/>
</dbReference>
<dbReference type="SUPFAM" id="SSF102114">
    <property type="entry name" value="Radical SAM enzymes"/>
    <property type="match status" value="1"/>
</dbReference>
<dbReference type="InterPro" id="IPR013785">
    <property type="entry name" value="Aldolase_TIM"/>
</dbReference>
<dbReference type="SFLD" id="SFLDG01101">
    <property type="entry name" value="Uncharacterised_Radical_SAM_Su"/>
    <property type="match status" value="1"/>
</dbReference>
<evidence type="ECO:0000256" key="2">
    <source>
        <dbReference type="ARBA" id="ARBA00022691"/>
    </source>
</evidence>
<evidence type="ECO:0000256" key="4">
    <source>
        <dbReference type="ARBA" id="ARBA00023004"/>
    </source>
</evidence>
<dbReference type="PIRSF" id="PIRSF004869">
    <property type="entry name" value="PflX_prd"/>
    <property type="match status" value="1"/>
</dbReference>
<keyword evidence="4 6" id="KW-0408">Iron</keyword>
<comment type="cofactor">
    <cofactor evidence="6">
        <name>[4Fe-4S] cluster</name>
        <dbReference type="ChEBI" id="CHEBI:49883"/>
    </cofactor>
    <text evidence="6">Binds 1 [4Fe-4S] cluster. The cluster is coordinated with 3 cysteines and an exchangeable S-adenosyl-L-methionine.</text>
</comment>
<dbReference type="SMART" id="SM00729">
    <property type="entry name" value="Elp3"/>
    <property type="match status" value="1"/>
</dbReference>
<dbReference type="PATRIC" id="fig|1704032.3.peg.286"/>
<dbReference type="GO" id="GO:0003824">
    <property type="term" value="F:catalytic activity"/>
    <property type="evidence" value="ECO:0007669"/>
    <property type="project" value="InterPro"/>
</dbReference>
<dbReference type="GO" id="GO:0046872">
    <property type="term" value="F:metal ion binding"/>
    <property type="evidence" value="ECO:0007669"/>
    <property type="project" value="UniProtKB-KW"/>
</dbReference>
<evidence type="ECO:0000256" key="3">
    <source>
        <dbReference type="ARBA" id="ARBA00022723"/>
    </source>
</evidence>
<keyword evidence="5 6" id="KW-0411">Iron-sulfur</keyword>
<keyword evidence="1" id="KW-0004">4Fe-4S</keyword>
<dbReference type="InterPro" id="IPR006638">
    <property type="entry name" value="Elp3/MiaA/NifB-like_rSAM"/>
</dbReference>
<dbReference type="Proteomes" id="UP000052020">
    <property type="component" value="Unassembled WGS sequence"/>
</dbReference>
<dbReference type="PANTHER" id="PTHR30352:SF5">
    <property type="entry name" value="PYRUVATE FORMATE-LYASE 1-ACTIVATING ENZYME"/>
    <property type="match status" value="1"/>
</dbReference>
<dbReference type="InterPro" id="IPR007197">
    <property type="entry name" value="rSAM"/>
</dbReference>
<evidence type="ECO:0000313" key="8">
    <source>
        <dbReference type="EMBL" id="KPJ64058.1"/>
    </source>
</evidence>
<dbReference type="Pfam" id="PF04055">
    <property type="entry name" value="Radical_SAM"/>
    <property type="match status" value="1"/>
</dbReference>
<proteinExistence type="predicted"/>
<evidence type="ECO:0000256" key="1">
    <source>
        <dbReference type="ARBA" id="ARBA00022485"/>
    </source>
</evidence>
<evidence type="ECO:0000256" key="5">
    <source>
        <dbReference type="ARBA" id="ARBA00023014"/>
    </source>
</evidence>
<feature type="binding site" evidence="6">
    <location>
        <position position="88"/>
    </location>
    <ligand>
        <name>[4Fe-4S] cluster</name>
        <dbReference type="ChEBI" id="CHEBI:49883"/>
        <note>4Fe-4S-S-AdoMet</note>
    </ligand>
</feature>
<gene>
    <name evidence="8" type="ORF">AMK68_02470</name>
</gene>
<dbReference type="SFLD" id="SFLDS00029">
    <property type="entry name" value="Radical_SAM"/>
    <property type="match status" value="1"/>
</dbReference>
<accession>A0A0S7XNR8</accession>
<keyword evidence="3 6" id="KW-0479">Metal-binding</keyword>
<organism evidence="8 9">
    <name type="scientific">candidate division KD3-62 bacterium DG_56</name>
    <dbReference type="NCBI Taxonomy" id="1704032"/>
    <lineage>
        <taxon>Bacteria</taxon>
        <taxon>candidate division KD3-62</taxon>
    </lineage>
</organism>
<dbReference type="CDD" id="cd01335">
    <property type="entry name" value="Radical_SAM"/>
    <property type="match status" value="1"/>
</dbReference>
<dbReference type="InterPro" id="IPR058240">
    <property type="entry name" value="rSAM_sf"/>
</dbReference>
<reference evidence="8 9" key="1">
    <citation type="journal article" date="2015" name="Microbiome">
        <title>Genomic resolution of linkages in carbon, nitrogen, and sulfur cycling among widespread estuary sediment bacteria.</title>
        <authorList>
            <person name="Baker B.J."/>
            <person name="Lazar C.S."/>
            <person name="Teske A.P."/>
            <person name="Dick G.J."/>
        </authorList>
    </citation>
    <scope>NUCLEOTIDE SEQUENCE [LARGE SCALE GENOMIC DNA]</scope>
    <source>
        <strain evidence="8">DG_56</strain>
    </source>
</reference>
<evidence type="ECO:0000256" key="6">
    <source>
        <dbReference type="PIRSR" id="PIRSR004869-50"/>
    </source>
</evidence>
<comment type="caution">
    <text evidence="8">The sequence shown here is derived from an EMBL/GenBank/DDBJ whole genome shotgun (WGS) entry which is preliminary data.</text>
</comment>
<keyword evidence="2 6" id="KW-0949">S-adenosyl-L-methionine</keyword>
<sequence length="339" mass="38414">MAVERTTLKEALYYEVEGNVIRCLLCPKHCRIADGKTGFCRVRRHEAGRLYATTYGQVTSVNLDPIEKKPLFHFYPGSAILSLGTVGCNLSCLFCQNWEISQQDVPTQSLSPQQAVDVARRHRDNIGIAFTYNEPLIWYEYLLDTARLAQEHDLQIVLVTNGFIEEPPLRELLPYVDALNIDVKAMTQRFYGELCRGDADTVRRTAEICHGEGKHIEVTNLVIPNWNDSDQDLRQLVDWVAGLSVDIPLHFSRYHPAYRMNEPPTPPETLLRAREIGQERLRYVYLGNVSLPGGEDTRCPGCGRVAVARRGFMVSESHVVDGRCQHCGTDLNITGEIRR</sequence>
<feature type="binding site" evidence="6">
    <location>
        <position position="92"/>
    </location>
    <ligand>
        <name>[4Fe-4S] cluster</name>
        <dbReference type="ChEBI" id="CHEBI:49883"/>
        <note>4Fe-4S-S-AdoMet</note>
    </ligand>
</feature>
<dbReference type="InterPro" id="IPR027596">
    <property type="entry name" value="AmmeMemoSam_rS"/>
</dbReference>
<dbReference type="AlphaFoldDB" id="A0A0S7XNR8"/>
<dbReference type="NCBIfam" id="TIGR04337">
    <property type="entry name" value="AmmeMemoSam_rS"/>
    <property type="match status" value="1"/>
</dbReference>
<name>A0A0S7XNR8_9BACT</name>
<dbReference type="PANTHER" id="PTHR30352">
    <property type="entry name" value="PYRUVATE FORMATE-LYASE-ACTIVATING ENZYME"/>
    <property type="match status" value="1"/>
</dbReference>
<dbReference type="EMBL" id="LIZY01000045">
    <property type="protein sequence ID" value="KPJ64058.1"/>
    <property type="molecule type" value="Genomic_DNA"/>
</dbReference>
<evidence type="ECO:0000313" key="9">
    <source>
        <dbReference type="Proteomes" id="UP000052020"/>
    </source>
</evidence>
<protein>
    <submittedName>
        <fullName evidence="8">Radical SAM protein</fullName>
    </submittedName>
</protein>
<dbReference type="GO" id="GO:0051539">
    <property type="term" value="F:4 iron, 4 sulfur cluster binding"/>
    <property type="evidence" value="ECO:0007669"/>
    <property type="project" value="UniProtKB-KW"/>
</dbReference>
<dbReference type="InterPro" id="IPR016431">
    <property type="entry name" value="Pyrv-formate_lyase-activ_prd"/>
</dbReference>
<dbReference type="PROSITE" id="PS51918">
    <property type="entry name" value="RADICAL_SAM"/>
    <property type="match status" value="1"/>
</dbReference>
<dbReference type="InterPro" id="IPR034457">
    <property type="entry name" value="Organic_radical-activating"/>
</dbReference>
<feature type="domain" description="Radical SAM core" evidence="7">
    <location>
        <begin position="73"/>
        <end position="288"/>
    </location>
</feature>
<feature type="binding site" evidence="6">
    <location>
        <position position="95"/>
    </location>
    <ligand>
        <name>[4Fe-4S] cluster</name>
        <dbReference type="ChEBI" id="CHEBI:49883"/>
        <note>4Fe-4S-S-AdoMet</note>
    </ligand>
</feature>